<comment type="caution">
    <text evidence="2">The sequence shown here is derived from an EMBL/GenBank/DDBJ whole genome shotgun (WGS) entry which is preliminary data.</text>
</comment>
<gene>
    <name evidence="2" type="ORF">HK100_010489</name>
</gene>
<evidence type="ECO:0000256" key="1">
    <source>
        <dbReference type="SAM" id="MobiDB-lite"/>
    </source>
</evidence>
<sequence length="87" mass="9873">MIEISKLSDKSFEKKKYLTAQPASAGAQNTTATNGKEPRRTVVNLRLQDRSREKLNVATISEIEQRKSNFRNNRELAQPTVIVMPKT</sequence>
<dbReference type="Proteomes" id="UP001211907">
    <property type="component" value="Unassembled WGS sequence"/>
</dbReference>
<name>A0AAD5X5P0_9FUNG</name>
<dbReference type="EMBL" id="JADGJH010005802">
    <property type="protein sequence ID" value="KAJ3079212.1"/>
    <property type="molecule type" value="Genomic_DNA"/>
</dbReference>
<feature type="region of interest" description="Disordered" evidence="1">
    <location>
        <begin position="17"/>
        <end position="41"/>
    </location>
</feature>
<organism evidence="2 3">
    <name type="scientific">Physocladia obscura</name>
    <dbReference type="NCBI Taxonomy" id="109957"/>
    <lineage>
        <taxon>Eukaryota</taxon>
        <taxon>Fungi</taxon>
        <taxon>Fungi incertae sedis</taxon>
        <taxon>Chytridiomycota</taxon>
        <taxon>Chytridiomycota incertae sedis</taxon>
        <taxon>Chytridiomycetes</taxon>
        <taxon>Chytridiales</taxon>
        <taxon>Chytriomycetaceae</taxon>
        <taxon>Physocladia</taxon>
    </lineage>
</organism>
<reference evidence="2" key="1">
    <citation type="submission" date="2020-05" db="EMBL/GenBank/DDBJ databases">
        <title>Phylogenomic resolution of chytrid fungi.</title>
        <authorList>
            <person name="Stajich J.E."/>
            <person name="Amses K."/>
            <person name="Simmons R."/>
            <person name="Seto K."/>
            <person name="Myers J."/>
            <person name="Bonds A."/>
            <person name="Quandt C.A."/>
            <person name="Barry K."/>
            <person name="Liu P."/>
            <person name="Grigoriev I."/>
            <person name="Longcore J.E."/>
            <person name="James T.Y."/>
        </authorList>
    </citation>
    <scope>NUCLEOTIDE SEQUENCE</scope>
    <source>
        <strain evidence="2">JEL0513</strain>
    </source>
</reference>
<protein>
    <submittedName>
        <fullName evidence="2">Uncharacterized protein</fullName>
    </submittedName>
</protein>
<feature type="non-terminal residue" evidence="2">
    <location>
        <position position="87"/>
    </location>
</feature>
<keyword evidence="3" id="KW-1185">Reference proteome</keyword>
<proteinExistence type="predicted"/>
<accession>A0AAD5X5P0</accession>
<dbReference type="AlphaFoldDB" id="A0AAD5X5P0"/>
<evidence type="ECO:0000313" key="2">
    <source>
        <dbReference type="EMBL" id="KAJ3079212.1"/>
    </source>
</evidence>
<evidence type="ECO:0000313" key="3">
    <source>
        <dbReference type="Proteomes" id="UP001211907"/>
    </source>
</evidence>